<evidence type="ECO:0000313" key="1">
    <source>
        <dbReference type="EMBL" id="MCY1008625.1"/>
    </source>
</evidence>
<name>A0A9X3EST8_9BACT</name>
<proteinExistence type="predicted"/>
<dbReference type="Proteomes" id="UP001150924">
    <property type="component" value="Unassembled WGS sequence"/>
</dbReference>
<dbReference type="AlphaFoldDB" id="A0A9X3EST8"/>
<keyword evidence="2" id="KW-1185">Reference proteome</keyword>
<dbReference type="EMBL" id="JAPNKE010000002">
    <property type="protein sequence ID" value="MCY1008625.1"/>
    <property type="molecule type" value="Genomic_DNA"/>
</dbReference>
<gene>
    <name evidence="1" type="ORF">OV079_24290</name>
</gene>
<organism evidence="1 2">
    <name type="scientific">Nannocystis pusilla</name>
    <dbReference type="NCBI Taxonomy" id="889268"/>
    <lineage>
        <taxon>Bacteria</taxon>
        <taxon>Pseudomonadati</taxon>
        <taxon>Myxococcota</taxon>
        <taxon>Polyangia</taxon>
        <taxon>Nannocystales</taxon>
        <taxon>Nannocystaceae</taxon>
        <taxon>Nannocystis</taxon>
    </lineage>
</organism>
<reference evidence="1" key="1">
    <citation type="submission" date="2022-11" db="EMBL/GenBank/DDBJ databases">
        <title>Minimal conservation of predation-associated metabolite biosynthetic gene clusters underscores biosynthetic potential of Myxococcota including descriptions for ten novel species: Archangium lansinium sp. nov., Myxococcus landrumus sp. nov., Nannocystis bai.</title>
        <authorList>
            <person name="Ahearne A."/>
            <person name="Stevens C."/>
            <person name="Phillips K."/>
        </authorList>
    </citation>
    <scope>NUCLEOTIDE SEQUENCE</scope>
    <source>
        <strain evidence="1">Na p29</strain>
    </source>
</reference>
<sequence length="139" mass="15415">MTKIAATGVVDTEELCAPPPPPFTDFIDLTIVISGDLEGCWYTKVDDFKDNGPPSGVYLETGRELFIGELDGEPIQFTTTYKFESKWDPEFTGGVELHGRCQHPIADGSEEFGDVTGRLDFKDIVEDGTFAIRGHIRRL</sequence>
<dbReference type="RefSeq" id="WP_267771229.1">
    <property type="nucleotide sequence ID" value="NZ_JAPNKE010000002.1"/>
</dbReference>
<accession>A0A9X3EST8</accession>
<comment type="caution">
    <text evidence="1">The sequence shown here is derived from an EMBL/GenBank/DDBJ whole genome shotgun (WGS) entry which is preliminary data.</text>
</comment>
<protein>
    <submittedName>
        <fullName evidence="1">Uncharacterized protein</fullName>
    </submittedName>
</protein>
<evidence type="ECO:0000313" key="2">
    <source>
        <dbReference type="Proteomes" id="UP001150924"/>
    </source>
</evidence>